<sequence>MPTEVILPRVDMDMTEGMIAAWHVSEGDEVREGTLIFEIETSKATMEIDAPASGVIRQISAPVGKTVPVGTAVAWIYASGEALQEHGGAEGSSSAQSEVEAFPQSTPATASAPSDEVADASPNGPLRATPAARRVARERGVQLAAIAGTGPSGRIGAQDVLRAPADKAAPTSAPATQAARALHTLWLRKDTGGAPLVLLHGFAAELNSWRPFSRRLGAIVDPGLGMLAVDLPAHGKSSGEAAGSIDAIVSAVEETLLAEGVGDCHLVGHSFGGAIALAVALSRARGRVRSLTLIAPAGLGPECNGAFIRGVTQSTQRASLAAWLKQLFANPSLMDDAFVATAQQQLESAAVRERLARLADVFFPDGTQSLDMRGALAQVSQDVPVRVVWGLQDRILPARHAEGLPGRIAVHRFAGTGHLPQVEAQDDVARIVAENVASASGESVRRRCAVG</sequence>
<dbReference type="PRINTS" id="PR00111">
    <property type="entry name" value="ABHYDROLASE"/>
</dbReference>
<dbReference type="Pfam" id="PF02817">
    <property type="entry name" value="E3_binding"/>
    <property type="match status" value="1"/>
</dbReference>
<evidence type="ECO:0000256" key="5">
    <source>
        <dbReference type="ARBA" id="ARBA00022823"/>
    </source>
</evidence>
<comment type="similarity">
    <text evidence="2">Belongs to the 2-oxoacid dehydrogenase family.</text>
</comment>
<feature type="domain" description="Lipoyl-binding" evidence="8">
    <location>
        <begin position="2"/>
        <end position="77"/>
    </location>
</feature>
<dbReference type="Proteomes" id="UP000198638">
    <property type="component" value="Unassembled WGS sequence"/>
</dbReference>
<dbReference type="Pfam" id="PF12697">
    <property type="entry name" value="Abhydrolase_6"/>
    <property type="match status" value="1"/>
</dbReference>
<comment type="cofactor">
    <cofactor evidence="1">
        <name>(R)-lipoate</name>
        <dbReference type="ChEBI" id="CHEBI:83088"/>
    </cofactor>
</comment>
<protein>
    <submittedName>
        <fullName evidence="10">Pyruvate dehydrogenase E2 component (Dihydrolipoamide acetyltransferase)</fullName>
    </submittedName>
</protein>
<organism evidence="10 11">
    <name type="scientific">Paraburkholderia sartisoli</name>
    <dbReference type="NCBI Taxonomy" id="83784"/>
    <lineage>
        <taxon>Bacteria</taxon>
        <taxon>Pseudomonadati</taxon>
        <taxon>Pseudomonadota</taxon>
        <taxon>Betaproteobacteria</taxon>
        <taxon>Burkholderiales</taxon>
        <taxon>Burkholderiaceae</taxon>
        <taxon>Paraburkholderia</taxon>
    </lineage>
</organism>
<gene>
    <name evidence="10" type="ORF">SAMN05192564_101527</name>
</gene>
<evidence type="ECO:0000259" key="9">
    <source>
        <dbReference type="PROSITE" id="PS51826"/>
    </source>
</evidence>
<dbReference type="GO" id="GO:0016407">
    <property type="term" value="F:acetyltransferase activity"/>
    <property type="evidence" value="ECO:0007669"/>
    <property type="project" value="TreeGrafter"/>
</dbReference>
<evidence type="ECO:0000256" key="3">
    <source>
        <dbReference type="ARBA" id="ARBA00011484"/>
    </source>
</evidence>
<proteinExistence type="inferred from homology"/>
<dbReference type="GO" id="GO:0031405">
    <property type="term" value="F:lipoic acid binding"/>
    <property type="evidence" value="ECO:0007669"/>
    <property type="project" value="TreeGrafter"/>
</dbReference>
<dbReference type="Gene3D" id="3.40.50.1820">
    <property type="entry name" value="alpha/beta hydrolase"/>
    <property type="match status" value="1"/>
</dbReference>
<dbReference type="InterPro" id="IPR029058">
    <property type="entry name" value="AB_hydrolase_fold"/>
</dbReference>
<evidence type="ECO:0000256" key="1">
    <source>
        <dbReference type="ARBA" id="ARBA00001938"/>
    </source>
</evidence>
<dbReference type="Pfam" id="PF00364">
    <property type="entry name" value="Biotin_lipoyl"/>
    <property type="match status" value="1"/>
</dbReference>
<dbReference type="SUPFAM" id="SSF53474">
    <property type="entry name" value="alpha/beta-Hydrolases"/>
    <property type="match status" value="1"/>
</dbReference>
<feature type="compositionally biased region" description="Polar residues" evidence="7">
    <location>
        <begin position="103"/>
        <end position="112"/>
    </location>
</feature>
<dbReference type="InterPro" id="IPR000089">
    <property type="entry name" value="Biotin_lipoyl"/>
</dbReference>
<keyword evidence="4 10" id="KW-0808">Transferase</keyword>
<comment type="subunit">
    <text evidence="3">Forms a 24-polypeptide structural core with octahedral symmetry.</text>
</comment>
<feature type="domain" description="Peripheral subunit-binding (PSBD)" evidence="9">
    <location>
        <begin position="127"/>
        <end position="164"/>
    </location>
</feature>
<evidence type="ECO:0000256" key="4">
    <source>
        <dbReference type="ARBA" id="ARBA00022679"/>
    </source>
</evidence>
<keyword evidence="11" id="KW-1185">Reference proteome</keyword>
<feature type="compositionally biased region" description="Low complexity" evidence="7">
    <location>
        <begin position="91"/>
        <end position="101"/>
    </location>
</feature>
<feature type="region of interest" description="Disordered" evidence="7">
    <location>
        <begin position="86"/>
        <end position="134"/>
    </location>
</feature>
<dbReference type="EMBL" id="FNRQ01000001">
    <property type="protein sequence ID" value="SEA17011.1"/>
    <property type="molecule type" value="Genomic_DNA"/>
</dbReference>
<dbReference type="InterPro" id="IPR011053">
    <property type="entry name" value="Single_hybrid_motif"/>
</dbReference>
<evidence type="ECO:0000256" key="2">
    <source>
        <dbReference type="ARBA" id="ARBA00007317"/>
    </source>
</evidence>
<accession>A0A1H3Z0N7</accession>
<keyword evidence="6" id="KW-0012">Acyltransferase</keyword>
<dbReference type="RefSeq" id="WP_090528560.1">
    <property type="nucleotide sequence ID" value="NZ_FNRQ01000001.1"/>
</dbReference>
<dbReference type="PANTHER" id="PTHR43178:SF5">
    <property type="entry name" value="LIPOAMIDE ACYLTRANSFERASE COMPONENT OF BRANCHED-CHAIN ALPHA-KETO ACID DEHYDROGENASE COMPLEX, MITOCHONDRIAL"/>
    <property type="match status" value="1"/>
</dbReference>
<dbReference type="SUPFAM" id="SSF51230">
    <property type="entry name" value="Single hybrid motif"/>
    <property type="match status" value="1"/>
</dbReference>
<dbReference type="GO" id="GO:0005737">
    <property type="term" value="C:cytoplasm"/>
    <property type="evidence" value="ECO:0007669"/>
    <property type="project" value="TreeGrafter"/>
</dbReference>
<dbReference type="PROSITE" id="PS51826">
    <property type="entry name" value="PSBD"/>
    <property type="match status" value="1"/>
</dbReference>
<dbReference type="InterPro" id="IPR050743">
    <property type="entry name" value="2-oxoacid_DH_E2_comp"/>
</dbReference>
<dbReference type="Gene3D" id="2.40.50.100">
    <property type="match status" value="1"/>
</dbReference>
<dbReference type="AlphaFoldDB" id="A0A1H3Z0N7"/>
<dbReference type="Gene3D" id="4.10.320.10">
    <property type="entry name" value="E3-binding domain"/>
    <property type="match status" value="1"/>
</dbReference>
<dbReference type="PROSITE" id="PS00189">
    <property type="entry name" value="LIPOYL"/>
    <property type="match status" value="1"/>
</dbReference>
<dbReference type="SUPFAM" id="SSF47005">
    <property type="entry name" value="Peripheral subunit-binding domain of 2-oxo acid dehydrogenase complex"/>
    <property type="match status" value="1"/>
</dbReference>
<reference evidence="11" key="1">
    <citation type="submission" date="2016-10" db="EMBL/GenBank/DDBJ databases">
        <authorList>
            <person name="Varghese N."/>
            <person name="Submissions S."/>
        </authorList>
    </citation>
    <scope>NUCLEOTIDE SEQUENCE [LARGE SCALE GENOMIC DNA]</scope>
    <source>
        <strain evidence="11">LMG 24000</strain>
    </source>
</reference>
<dbReference type="InterPro" id="IPR000073">
    <property type="entry name" value="AB_hydrolase_1"/>
</dbReference>
<evidence type="ECO:0000259" key="8">
    <source>
        <dbReference type="PROSITE" id="PS50968"/>
    </source>
</evidence>
<keyword evidence="5" id="KW-0450">Lipoyl</keyword>
<name>A0A1H3Z0N7_9BURK</name>
<evidence type="ECO:0000256" key="6">
    <source>
        <dbReference type="ARBA" id="ARBA00023315"/>
    </source>
</evidence>
<keyword evidence="10" id="KW-0670">Pyruvate</keyword>
<evidence type="ECO:0000313" key="11">
    <source>
        <dbReference type="Proteomes" id="UP000198638"/>
    </source>
</evidence>
<dbReference type="PANTHER" id="PTHR43178">
    <property type="entry name" value="DIHYDROLIPOAMIDE ACETYLTRANSFERASE COMPONENT OF PYRUVATE DEHYDROGENASE COMPLEX"/>
    <property type="match status" value="1"/>
</dbReference>
<dbReference type="NCBIfam" id="NF011457">
    <property type="entry name" value="PRK14875.1"/>
    <property type="match status" value="1"/>
</dbReference>
<evidence type="ECO:0000256" key="7">
    <source>
        <dbReference type="SAM" id="MobiDB-lite"/>
    </source>
</evidence>
<evidence type="ECO:0000313" key="10">
    <source>
        <dbReference type="EMBL" id="SEA17011.1"/>
    </source>
</evidence>
<dbReference type="InterPro" id="IPR036625">
    <property type="entry name" value="E3-bd_dom_sf"/>
</dbReference>
<dbReference type="OrthoDB" id="5495375at2"/>
<dbReference type="InterPro" id="IPR003016">
    <property type="entry name" value="2-oxoA_DH_lipoyl-BS"/>
</dbReference>
<dbReference type="CDD" id="cd06849">
    <property type="entry name" value="lipoyl_domain"/>
    <property type="match status" value="1"/>
</dbReference>
<dbReference type="InterPro" id="IPR004167">
    <property type="entry name" value="PSBD"/>
</dbReference>
<dbReference type="PROSITE" id="PS50968">
    <property type="entry name" value="BIOTINYL_LIPOYL"/>
    <property type="match status" value="1"/>
</dbReference>
<dbReference type="STRING" id="83784.SAMN05192564_101527"/>